<comment type="subcellular location">
    <subcellularLocation>
        <location evidence="9">Cell membrane</location>
        <topology evidence="9">Single-pass membrane protein</topology>
    </subcellularLocation>
    <subcellularLocation>
        <location evidence="1">Membrane</location>
    </subcellularLocation>
</comment>
<dbReference type="InterPro" id="IPR001901">
    <property type="entry name" value="Translocase_SecE/Sec61-g"/>
</dbReference>
<dbReference type="STRING" id="1801677.A2365_03995"/>
<keyword evidence="4 9" id="KW-0812">Transmembrane</keyword>
<dbReference type="GO" id="GO:0005886">
    <property type="term" value="C:plasma membrane"/>
    <property type="evidence" value="ECO:0007669"/>
    <property type="project" value="UniProtKB-SubCell"/>
</dbReference>
<comment type="function">
    <text evidence="9">Essential subunit of the Sec protein translocation channel SecYEG. Clamps together the 2 halves of SecY. May contact the channel plug during translocation.</text>
</comment>
<keyword evidence="5 9" id="KW-0653">Protein transport</keyword>
<dbReference type="PANTHER" id="PTHR33910:SF1">
    <property type="entry name" value="PROTEIN TRANSLOCASE SUBUNIT SECE"/>
    <property type="match status" value="1"/>
</dbReference>
<gene>
    <name evidence="9" type="primary">secE</name>
    <name evidence="10" type="ORF">A2365_03995</name>
</gene>
<dbReference type="Pfam" id="PF00584">
    <property type="entry name" value="SecE"/>
    <property type="match status" value="1"/>
</dbReference>
<keyword evidence="2 9" id="KW-0813">Transport</keyword>
<dbReference type="NCBIfam" id="TIGR00964">
    <property type="entry name" value="secE_bact"/>
    <property type="match status" value="1"/>
</dbReference>
<dbReference type="InterPro" id="IPR005807">
    <property type="entry name" value="SecE_bac"/>
</dbReference>
<dbReference type="GO" id="GO:0065002">
    <property type="term" value="P:intracellular protein transmembrane transport"/>
    <property type="evidence" value="ECO:0007669"/>
    <property type="project" value="UniProtKB-UniRule"/>
</dbReference>
<dbReference type="GO" id="GO:0006605">
    <property type="term" value="P:protein targeting"/>
    <property type="evidence" value="ECO:0007669"/>
    <property type="project" value="UniProtKB-UniRule"/>
</dbReference>
<evidence type="ECO:0000256" key="1">
    <source>
        <dbReference type="ARBA" id="ARBA00004370"/>
    </source>
</evidence>
<comment type="subunit">
    <text evidence="9">Component of the Sec protein translocase complex. Heterotrimer consisting of SecY, SecE and SecG subunits. The heterotrimers can form oligomers, although 1 heterotrimer is thought to be able to translocate proteins. Interacts with the ribosome. Interacts with SecDF, and other proteins may be involved. Interacts with SecA.</text>
</comment>
<comment type="caution">
    <text evidence="10">The sequence shown here is derived from an EMBL/GenBank/DDBJ whole genome shotgun (WGS) entry which is preliminary data.</text>
</comment>
<keyword evidence="7 9" id="KW-0811">Translocation</keyword>
<dbReference type="GO" id="GO:0043952">
    <property type="term" value="P:protein transport by the Sec complex"/>
    <property type="evidence" value="ECO:0007669"/>
    <property type="project" value="UniProtKB-UniRule"/>
</dbReference>
<evidence type="ECO:0000313" key="11">
    <source>
        <dbReference type="Proteomes" id="UP000177740"/>
    </source>
</evidence>
<keyword evidence="8 9" id="KW-0472">Membrane</keyword>
<evidence type="ECO:0000256" key="4">
    <source>
        <dbReference type="ARBA" id="ARBA00022692"/>
    </source>
</evidence>
<organism evidence="10 11">
    <name type="scientific">Candidatus Nealsonbacteria bacterium RIFOXYB1_FULL_40_15</name>
    <dbReference type="NCBI Taxonomy" id="1801677"/>
    <lineage>
        <taxon>Bacteria</taxon>
        <taxon>Candidatus Nealsoniibacteriota</taxon>
    </lineage>
</organism>
<evidence type="ECO:0000313" key="10">
    <source>
        <dbReference type="EMBL" id="OGZ27771.1"/>
    </source>
</evidence>
<dbReference type="GO" id="GO:0008320">
    <property type="term" value="F:protein transmembrane transporter activity"/>
    <property type="evidence" value="ECO:0007669"/>
    <property type="project" value="UniProtKB-UniRule"/>
</dbReference>
<proteinExistence type="inferred from homology"/>
<dbReference type="PANTHER" id="PTHR33910">
    <property type="entry name" value="PROTEIN TRANSLOCASE SUBUNIT SECE"/>
    <property type="match status" value="1"/>
</dbReference>
<dbReference type="AlphaFoldDB" id="A0A1G2EQY6"/>
<feature type="transmembrane region" description="Helical" evidence="9">
    <location>
        <begin position="32"/>
        <end position="54"/>
    </location>
</feature>
<comment type="similarity">
    <text evidence="9">Belongs to the SecE/SEC61-gamma family.</text>
</comment>
<dbReference type="PRINTS" id="PR01650">
    <property type="entry name" value="SECETRNLCASE"/>
</dbReference>
<dbReference type="InterPro" id="IPR038379">
    <property type="entry name" value="SecE_sf"/>
</dbReference>
<name>A0A1G2EQY6_9BACT</name>
<evidence type="ECO:0000256" key="7">
    <source>
        <dbReference type="ARBA" id="ARBA00023010"/>
    </source>
</evidence>
<evidence type="ECO:0000256" key="5">
    <source>
        <dbReference type="ARBA" id="ARBA00022927"/>
    </source>
</evidence>
<dbReference type="HAMAP" id="MF_00422">
    <property type="entry name" value="SecE"/>
    <property type="match status" value="1"/>
</dbReference>
<evidence type="ECO:0000256" key="6">
    <source>
        <dbReference type="ARBA" id="ARBA00022989"/>
    </source>
</evidence>
<accession>A0A1G2EQY6</accession>
<evidence type="ECO:0000256" key="3">
    <source>
        <dbReference type="ARBA" id="ARBA00022475"/>
    </source>
</evidence>
<keyword evidence="6 9" id="KW-1133">Transmembrane helix</keyword>
<dbReference type="PROSITE" id="PS01067">
    <property type="entry name" value="SECE_SEC61G"/>
    <property type="match status" value="1"/>
</dbReference>
<dbReference type="Gene3D" id="1.20.5.1030">
    <property type="entry name" value="Preprotein translocase secy subunit"/>
    <property type="match status" value="1"/>
</dbReference>
<dbReference type="GO" id="GO:0009306">
    <property type="term" value="P:protein secretion"/>
    <property type="evidence" value="ECO:0007669"/>
    <property type="project" value="UniProtKB-UniRule"/>
</dbReference>
<reference evidence="10 11" key="1">
    <citation type="journal article" date="2016" name="Nat. Commun.">
        <title>Thousands of microbial genomes shed light on interconnected biogeochemical processes in an aquifer system.</title>
        <authorList>
            <person name="Anantharaman K."/>
            <person name="Brown C.T."/>
            <person name="Hug L.A."/>
            <person name="Sharon I."/>
            <person name="Castelle C.J."/>
            <person name="Probst A.J."/>
            <person name="Thomas B.C."/>
            <person name="Singh A."/>
            <person name="Wilkins M.J."/>
            <person name="Karaoz U."/>
            <person name="Brodie E.L."/>
            <person name="Williams K.H."/>
            <person name="Hubbard S.S."/>
            <person name="Banfield J.F."/>
        </authorList>
    </citation>
    <scope>NUCLEOTIDE SEQUENCE [LARGE SCALE GENOMIC DNA]</scope>
</reference>
<keyword evidence="3 9" id="KW-1003">Cell membrane</keyword>
<evidence type="ECO:0000256" key="9">
    <source>
        <dbReference type="HAMAP-Rule" id="MF_00422"/>
    </source>
</evidence>
<sequence length="63" mass="7284">MSIIDKSASFIKEARLETKKVNWPTRQETVKYTLIVVLVSIFIAAFLGGLDYIFQLLINYFII</sequence>
<evidence type="ECO:0000256" key="2">
    <source>
        <dbReference type="ARBA" id="ARBA00022448"/>
    </source>
</evidence>
<dbReference type="Proteomes" id="UP000177740">
    <property type="component" value="Unassembled WGS sequence"/>
</dbReference>
<protein>
    <recommendedName>
        <fullName evidence="9">Protein translocase subunit SecE</fullName>
    </recommendedName>
</protein>
<dbReference type="EMBL" id="MHMM01000004">
    <property type="protein sequence ID" value="OGZ27771.1"/>
    <property type="molecule type" value="Genomic_DNA"/>
</dbReference>
<evidence type="ECO:0000256" key="8">
    <source>
        <dbReference type="ARBA" id="ARBA00023136"/>
    </source>
</evidence>